<organism evidence="1">
    <name type="scientific">uncultured Caudovirales phage</name>
    <dbReference type="NCBI Taxonomy" id="2100421"/>
    <lineage>
        <taxon>Viruses</taxon>
        <taxon>Duplodnaviria</taxon>
        <taxon>Heunggongvirae</taxon>
        <taxon>Uroviricota</taxon>
        <taxon>Caudoviricetes</taxon>
        <taxon>Peduoviridae</taxon>
        <taxon>Maltschvirus</taxon>
        <taxon>Maltschvirus maltsch</taxon>
    </lineage>
</organism>
<name>A0A6J5KLS6_9CAUD</name>
<accession>A0A6J5KLS6</accession>
<gene>
    <name evidence="1" type="ORF">UFOVP29_347</name>
</gene>
<dbReference type="EMBL" id="LR796167">
    <property type="protein sequence ID" value="CAB4123188.1"/>
    <property type="molecule type" value="Genomic_DNA"/>
</dbReference>
<reference evidence="1" key="1">
    <citation type="submission" date="2020-04" db="EMBL/GenBank/DDBJ databases">
        <authorList>
            <person name="Chiriac C."/>
            <person name="Salcher M."/>
            <person name="Ghai R."/>
            <person name="Kavagutti S V."/>
        </authorList>
    </citation>
    <scope>NUCLEOTIDE SEQUENCE</scope>
</reference>
<evidence type="ECO:0000313" key="1">
    <source>
        <dbReference type="EMBL" id="CAB4123188.1"/>
    </source>
</evidence>
<protein>
    <submittedName>
        <fullName evidence="1">Uncharacterized protein</fullName>
    </submittedName>
</protein>
<sequence length="194" mass="21852">MTSPLSIHSHRPTDVEFDVSIQGISDESPATVRFVVENHRGYDVCIVCEQTADNKFRAKIPALDIEESEQPYRVEVIVDGYYFSPSRGNMRVARAPRVQMEQTSAPAVPSRPQVTTSIISQPRPLKRSWVKLSEMSDRQQNDLAVRCQRTAKVLEHASTMLANSHNMEPQALSKVFETVRGACDIVEKSIIRQV</sequence>
<proteinExistence type="predicted"/>